<dbReference type="EMBL" id="CP095045">
    <property type="protein sequence ID" value="UOQ57909.1"/>
    <property type="molecule type" value="Genomic_DNA"/>
</dbReference>
<feature type="domain" description="N-acetyltransferase" evidence="2">
    <location>
        <begin position="16"/>
        <end position="103"/>
    </location>
</feature>
<dbReference type="PANTHER" id="PTHR31435:SF10">
    <property type="entry name" value="BSR4717 PROTEIN"/>
    <property type="match status" value="1"/>
</dbReference>
<dbReference type="CDD" id="cd04301">
    <property type="entry name" value="NAT_SF"/>
    <property type="match status" value="1"/>
</dbReference>
<reference evidence="3 4" key="1">
    <citation type="submission" date="2022-04" db="EMBL/GenBank/DDBJ databases">
        <title>Leucobacter sp. isolated from rhizosphere of garlic.</title>
        <authorList>
            <person name="Won M."/>
            <person name="Lee C.-M."/>
            <person name="Woen H.-Y."/>
            <person name="Kwon S.-W."/>
        </authorList>
    </citation>
    <scope>NUCLEOTIDE SEQUENCE [LARGE SCALE GENOMIC DNA]</scope>
    <source>
        <strain evidence="3 4">H21R-40</strain>
    </source>
</reference>
<dbReference type="Proteomes" id="UP000831786">
    <property type="component" value="Chromosome"/>
</dbReference>
<accession>A0ABY4FNW9</accession>
<evidence type="ECO:0000259" key="1">
    <source>
        <dbReference type="PROSITE" id="PS51186"/>
    </source>
</evidence>
<name>A0ABY4FNW9_9MICO</name>
<dbReference type="InterPro" id="IPR045057">
    <property type="entry name" value="Gcn5-rel_NAT"/>
</dbReference>
<dbReference type="PROSITE" id="PS51729">
    <property type="entry name" value="GNAT_YJDJ"/>
    <property type="match status" value="1"/>
</dbReference>
<gene>
    <name evidence="3" type="ORF">MUN78_03460</name>
</gene>
<sequence length="109" mass="11948">MTEQHREDGAGTARVRHDEAARRFVIETDGVDAGFAAYRERADGAFDFVHTEVDPAFSGRGLGGTLVEAALTRSRELGRTIVPHCPFVAAWLRRHPGFVADVDWPDDAA</sequence>
<organism evidence="3 4">
    <name type="scientific">Leucobacter allii</name>
    <dbReference type="NCBI Taxonomy" id="2932247"/>
    <lineage>
        <taxon>Bacteria</taxon>
        <taxon>Bacillati</taxon>
        <taxon>Actinomycetota</taxon>
        <taxon>Actinomycetes</taxon>
        <taxon>Micrococcales</taxon>
        <taxon>Microbacteriaceae</taxon>
        <taxon>Leucobacter</taxon>
    </lineage>
</organism>
<feature type="domain" description="N-acetyltransferase" evidence="1">
    <location>
        <begin position="1"/>
        <end position="109"/>
    </location>
</feature>
<dbReference type="Pfam" id="PF14542">
    <property type="entry name" value="Acetyltransf_CG"/>
    <property type="match status" value="1"/>
</dbReference>
<keyword evidence="4" id="KW-1185">Reference proteome</keyword>
<dbReference type="InterPro" id="IPR000182">
    <property type="entry name" value="GNAT_dom"/>
</dbReference>
<dbReference type="PANTHER" id="PTHR31435">
    <property type="entry name" value="PROTEIN NATD1"/>
    <property type="match status" value="1"/>
</dbReference>
<dbReference type="Gene3D" id="3.40.630.30">
    <property type="match status" value="1"/>
</dbReference>
<evidence type="ECO:0000313" key="4">
    <source>
        <dbReference type="Proteomes" id="UP000831786"/>
    </source>
</evidence>
<dbReference type="RefSeq" id="WP_244728829.1">
    <property type="nucleotide sequence ID" value="NZ_CP095045.1"/>
</dbReference>
<dbReference type="InterPro" id="IPR016181">
    <property type="entry name" value="Acyl_CoA_acyltransferase"/>
</dbReference>
<dbReference type="InterPro" id="IPR031165">
    <property type="entry name" value="GNAT_YJDJ"/>
</dbReference>
<dbReference type="PROSITE" id="PS51186">
    <property type="entry name" value="GNAT"/>
    <property type="match status" value="1"/>
</dbReference>
<evidence type="ECO:0000259" key="2">
    <source>
        <dbReference type="PROSITE" id="PS51729"/>
    </source>
</evidence>
<evidence type="ECO:0000313" key="3">
    <source>
        <dbReference type="EMBL" id="UOQ57909.1"/>
    </source>
</evidence>
<protein>
    <submittedName>
        <fullName evidence="3">N-acetyltransferase</fullName>
    </submittedName>
</protein>
<dbReference type="SUPFAM" id="SSF55729">
    <property type="entry name" value="Acyl-CoA N-acyltransferases (Nat)"/>
    <property type="match status" value="1"/>
</dbReference>
<proteinExistence type="predicted"/>